<proteinExistence type="predicted"/>
<accession>A0AAN6WTD8</accession>
<evidence type="ECO:0000313" key="2">
    <source>
        <dbReference type="EMBL" id="KAK4186092.1"/>
    </source>
</evidence>
<evidence type="ECO:0000313" key="3">
    <source>
        <dbReference type="Proteomes" id="UP001302126"/>
    </source>
</evidence>
<dbReference type="Proteomes" id="UP001302126">
    <property type="component" value="Unassembled WGS sequence"/>
</dbReference>
<gene>
    <name evidence="2" type="ORF">QBC35DRAFT_285289</name>
</gene>
<protein>
    <submittedName>
        <fullName evidence="2">Uncharacterized protein</fullName>
    </submittedName>
</protein>
<feature type="region of interest" description="Disordered" evidence="1">
    <location>
        <begin position="1"/>
        <end position="23"/>
    </location>
</feature>
<evidence type="ECO:0000256" key="1">
    <source>
        <dbReference type="SAM" id="MobiDB-lite"/>
    </source>
</evidence>
<name>A0AAN6WTD8_9PEZI</name>
<sequence length="226" mass="24076">MQNKPLGRTGSHAMDARDGAPSTCPACTCCTPEMESQRWSSSPASFALAPFDRVTIAEMSEEALLAAAAPSFSSLDPSGNIHSPSATGDAGTAGQRRKLFSQRGDMIRQLRFRLPPARFKVHDVPSGLRSAWLASLPWQSTVRKQRKNATCKDKAQTATGKSDRTRVRGSLCACVPSCSIGGGDGGNCRTTTTTTATTIKTTKHHQLRPSGKTKSSSQTWIPAPSL</sequence>
<feature type="region of interest" description="Disordered" evidence="1">
    <location>
        <begin position="199"/>
        <end position="226"/>
    </location>
</feature>
<comment type="caution">
    <text evidence="2">The sequence shown here is derived from an EMBL/GenBank/DDBJ whole genome shotgun (WGS) entry which is preliminary data.</text>
</comment>
<reference evidence="2" key="1">
    <citation type="journal article" date="2023" name="Mol. Phylogenet. Evol.">
        <title>Genome-scale phylogeny and comparative genomics of the fungal order Sordariales.</title>
        <authorList>
            <person name="Hensen N."/>
            <person name="Bonometti L."/>
            <person name="Westerberg I."/>
            <person name="Brannstrom I.O."/>
            <person name="Guillou S."/>
            <person name="Cros-Aarteil S."/>
            <person name="Calhoun S."/>
            <person name="Haridas S."/>
            <person name="Kuo A."/>
            <person name="Mondo S."/>
            <person name="Pangilinan J."/>
            <person name="Riley R."/>
            <person name="LaButti K."/>
            <person name="Andreopoulos B."/>
            <person name="Lipzen A."/>
            <person name="Chen C."/>
            <person name="Yan M."/>
            <person name="Daum C."/>
            <person name="Ng V."/>
            <person name="Clum A."/>
            <person name="Steindorff A."/>
            <person name="Ohm R.A."/>
            <person name="Martin F."/>
            <person name="Silar P."/>
            <person name="Natvig D.O."/>
            <person name="Lalanne C."/>
            <person name="Gautier V."/>
            <person name="Ament-Velasquez S.L."/>
            <person name="Kruys A."/>
            <person name="Hutchinson M.I."/>
            <person name="Powell A.J."/>
            <person name="Barry K."/>
            <person name="Miller A.N."/>
            <person name="Grigoriev I.V."/>
            <person name="Debuchy R."/>
            <person name="Gladieux P."/>
            <person name="Hiltunen Thoren M."/>
            <person name="Johannesson H."/>
        </authorList>
    </citation>
    <scope>NUCLEOTIDE SEQUENCE</scope>
    <source>
        <strain evidence="2">PSN309</strain>
    </source>
</reference>
<reference evidence="2" key="2">
    <citation type="submission" date="2023-05" db="EMBL/GenBank/DDBJ databases">
        <authorList>
            <consortium name="Lawrence Berkeley National Laboratory"/>
            <person name="Steindorff A."/>
            <person name="Hensen N."/>
            <person name="Bonometti L."/>
            <person name="Westerberg I."/>
            <person name="Brannstrom I.O."/>
            <person name="Guillou S."/>
            <person name="Cros-Aarteil S."/>
            <person name="Calhoun S."/>
            <person name="Haridas S."/>
            <person name="Kuo A."/>
            <person name="Mondo S."/>
            <person name="Pangilinan J."/>
            <person name="Riley R."/>
            <person name="Labutti K."/>
            <person name="Andreopoulos B."/>
            <person name="Lipzen A."/>
            <person name="Chen C."/>
            <person name="Yanf M."/>
            <person name="Daum C."/>
            <person name="Ng V."/>
            <person name="Clum A."/>
            <person name="Ohm R."/>
            <person name="Martin F."/>
            <person name="Silar P."/>
            <person name="Natvig D."/>
            <person name="Lalanne C."/>
            <person name="Gautier V."/>
            <person name="Ament-Velasquez S.L."/>
            <person name="Kruys A."/>
            <person name="Hutchinson M.I."/>
            <person name="Powell A.J."/>
            <person name="Barry K."/>
            <person name="Miller A.N."/>
            <person name="Grigoriev I.V."/>
            <person name="Debuchy R."/>
            <person name="Gladieux P."/>
            <person name="Thoren M.H."/>
            <person name="Johannesson H."/>
        </authorList>
    </citation>
    <scope>NUCLEOTIDE SEQUENCE</scope>
    <source>
        <strain evidence="2">PSN309</strain>
    </source>
</reference>
<dbReference type="AlphaFoldDB" id="A0AAN6WTD8"/>
<keyword evidence="3" id="KW-1185">Reference proteome</keyword>
<organism evidence="2 3">
    <name type="scientific">Podospora australis</name>
    <dbReference type="NCBI Taxonomy" id="1536484"/>
    <lineage>
        <taxon>Eukaryota</taxon>
        <taxon>Fungi</taxon>
        <taxon>Dikarya</taxon>
        <taxon>Ascomycota</taxon>
        <taxon>Pezizomycotina</taxon>
        <taxon>Sordariomycetes</taxon>
        <taxon>Sordariomycetidae</taxon>
        <taxon>Sordariales</taxon>
        <taxon>Podosporaceae</taxon>
        <taxon>Podospora</taxon>
    </lineage>
</organism>
<dbReference type="EMBL" id="MU864432">
    <property type="protein sequence ID" value="KAK4186092.1"/>
    <property type="molecule type" value="Genomic_DNA"/>
</dbReference>